<keyword evidence="4" id="KW-1185">Reference proteome</keyword>
<reference evidence="3 4" key="1">
    <citation type="submission" date="2023-04" db="EMBL/GenBank/DDBJ databases">
        <title>Marinoamorphus aggregata gen. nov., sp. Nov., isolate from tissue of brittle star Ophioplocus japonicus.</title>
        <authorList>
            <person name="Kawano K."/>
            <person name="Sawayama S."/>
            <person name="Nakagawa S."/>
        </authorList>
    </citation>
    <scope>NUCLEOTIDE SEQUENCE [LARGE SCALE GENOMIC DNA]</scope>
    <source>
        <strain evidence="3 4">NKW23</strain>
    </source>
</reference>
<name>A0ABQ6LRE7_9RHOB</name>
<feature type="compositionally biased region" description="Gly residues" evidence="1">
    <location>
        <begin position="236"/>
        <end position="246"/>
    </location>
</feature>
<dbReference type="Pfam" id="PF04367">
    <property type="entry name" value="DUF502"/>
    <property type="match status" value="1"/>
</dbReference>
<keyword evidence="2" id="KW-0472">Membrane</keyword>
<accession>A0ABQ6LRE7</accession>
<sequence>MPLWVRARANFLTGLIVVAPIVVTIYLTWAFITFVDNQIVPLVPTPYNPATYIETDIPGFGLVVFFIFTTIVGYSAKKVFGKQLIRLGEGIVDRLPLVRTVYNAMKQIVETVLSQSKSSFRQACLIEYPRRNLWAIAFVSTDTRGEIPRRAGQDEMISVFLPTTPNPTSGFLLFVPKRDVVLLDMTVEDAAKLVISAGLVTPPTKEELEAQARSATLRKQALAKAASGSRPPPPGNGEGGNGGGGR</sequence>
<organism evidence="3 4">
    <name type="scientific">Paralimibaculum aggregatum</name>
    <dbReference type="NCBI Taxonomy" id="3036245"/>
    <lineage>
        <taxon>Bacteria</taxon>
        <taxon>Pseudomonadati</taxon>
        <taxon>Pseudomonadota</taxon>
        <taxon>Alphaproteobacteria</taxon>
        <taxon>Rhodobacterales</taxon>
        <taxon>Paracoccaceae</taxon>
        <taxon>Paralimibaculum</taxon>
    </lineage>
</organism>
<protein>
    <submittedName>
        <fullName evidence="3">DUF502 domain-containing protein</fullName>
    </submittedName>
</protein>
<gene>
    <name evidence="3" type="ORF">LNKW23_33270</name>
</gene>
<evidence type="ECO:0000256" key="1">
    <source>
        <dbReference type="SAM" id="MobiDB-lite"/>
    </source>
</evidence>
<dbReference type="InterPro" id="IPR007462">
    <property type="entry name" value="COV1-like"/>
</dbReference>
<dbReference type="Proteomes" id="UP001239909">
    <property type="component" value="Unassembled WGS sequence"/>
</dbReference>
<evidence type="ECO:0000256" key="2">
    <source>
        <dbReference type="SAM" id="Phobius"/>
    </source>
</evidence>
<keyword evidence="2" id="KW-0812">Transmembrane</keyword>
<evidence type="ECO:0000313" key="3">
    <source>
        <dbReference type="EMBL" id="GMG84113.1"/>
    </source>
</evidence>
<feature type="transmembrane region" description="Helical" evidence="2">
    <location>
        <begin position="12"/>
        <end position="32"/>
    </location>
</feature>
<dbReference type="EMBL" id="BSYI01000029">
    <property type="protein sequence ID" value="GMG84113.1"/>
    <property type="molecule type" value="Genomic_DNA"/>
</dbReference>
<dbReference type="RefSeq" id="WP_285673072.1">
    <property type="nucleotide sequence ID" value="NZ_BSYI01000029.1"/>
</dbReference>
<feature type="transmembrane region" description="Helical" evidence="2">
    <location>
        <begin position="57"/>
        <end position="76"/>
    </location>
</feature>
<dbReference type="PANTHER" id="PTHR31876:SF26">
    <property type="entry name" value="PROTEIN LIKE COV 2"/>
    <property type="match status" value="1"/>
</dbReference>
<feature type="region of interest" description="Disordered" evidence="1">
    <location>
        <begin position="207"/>
        <end position="246"/>
    </location>
</feature>
<comment type="caution">
    <text evidence="3">The sequence shown here is derived from an EMBL/GenBank/DDBJ whole genome shotgun (WGS) entry which is preliminary data.</text>
</comment>
<evidence type="ECO:0000313" key="4">
    <source>
        <dbReference type="Proteomes" id="UP001239909"/>
    </source>
</evidence>
<keyword evidence="2" id="KW-1133">Transmembrane helix</keyword>
<proteinExistence type="predicted"/>
<dbReference type="PANTHER" id="PTHR31876">
    <property type="entry name" value="COV-LIKE PROTEIN 1"/>
    <property type="match status" value="1"/>
</dbReference>